<dbReference type="InterPro" id="IPR013216">
    <property type="entry name" value="Methyltransf_11"/>
</dbReference>
<protein>
    <submittedName>
        <fullName evidence="6">Class I SAM-dependent methyltransferase</fullName>
    </submittedName>
</protein>
<dbReference type="EMBL" id="RQER01000006">
    <property type="protein sequence ID" value="TGK01313.1"/>
    <property type="molecule type" value="Genomic_DNA"/>
</dbReference>
<evidence type="ECO:0000313" key="8">
    <source>
        <dbReference type="Proteomes" id="UP000297273"/>
    </source>
</evidence>
<sequence>MEDRPLKREISDFSFSSPARSPKPSFFGRMKTLLRSKEGTPTDLSHLYLNEEGESWANLGYWKEEVRYGKACEQLARILGTLGELGPGSKVLDLGFGCGDQFRVWEKDFGVSLRNIYGINISKSQYEFARSRYKNSEPSPNLILGSVKALREFPENFFDSVLGLDSLYFIPGRRSWSEEVYRILKPGGVFASAEILLADRKNTFFEILKRSLILRLASMSTDLSNAEGLLSLYSSKGFRLETIERIDPFVFSGFSNFIFSHIRDPLSKIPQNLKSRYEMLAEYFASETIKKHFEYWIYKVRKPESDPLHEKN</sequence>
<dbReference type="CDD" id="cd02440">
    <property type="entry name" value="AdoMet_MTases"/>
    <property type="match status" value="1"/>
</dbReference>
<evidence type="ECO:0000256" key="4">
    <source>
        <dbReference type="ARBA" id="ARBA00025707"/>
    </source>
</evidence>
<reference evidence="7" key="1">
    <citation type="submission" date="2018-10" db="EMBL/GenBank/DDBJ databases">
        <authorList>
            <person name="Vincent A.T."/>
            <person name="Schiettekatte O."/>
            <person name="Bourhy P."/>
            <person name="Veyrier F.J."/>
            <person name="Picardeau M."/>
        </authorList>
    </citation>
    <scope>NUCLEOTIDE SEQUENCE</scope>
    <source>
        <strain evidence="7">201702690</strain>
    </source>
</reference>
<dbReference type="Pfam" id="PF08241">
    <property type="entry name" value="Methyltransf_11"/>
    <property type="match status" value="1"/>
</dbReference>
<keyword evidence="8" id="KW-1185">Reference proteome</keyword>
<dbReference type="OrthoDB" id="9772751at2"/>
<dbReference type="EMBL" id="RQGC01000004">
    <property type="protein sequence ID" value="TGL42235.1"/>
    <property type="molecule type" value="Genomic_DNA"/>
</dbReference>
<dbReference type="SUPFAM" id="SSF53335">
    <property type="entry name" value="S-adenosyl-L-methionine-dependent methyltransferases"/>
    <property type="match status" value="1"/>
</dbReference>
<evidence type="ECO:0000256" key="2">
    <source>
        <dbReference type="ARBA" id="ARBA00022603"/>
    </source>
</evidence>
<dbReference type="Proteomes" id="UP000297946">
    <property type="component" value="Unassembled WGS sequence"/>
</dbReference>
<evidence type="ECO:0000256" key="3">
    <source>
        <dbReference type="ARBA" id="ARBA00022679"/>
    </source>
</evidence>
<evidence type="ECO:0000313" key="9">
    <source>
        <dbReference type="Proteomes" id="UP000297946"/>
    </source>
</evidence>
<dbReference type="PANTHER" id="PTHR44307">
    <property type="entry name" value="PHOSPHOETHANOLAMINE METHYLTRANSFERASE"/>
    <property type="match status" value="1"/>
</dbReference>
<dbReference type="PANTHER" id="PTHR44307:SF2">
    <property type="entry name" value="PHOSPHOETHANOLAMINE METHYLTRANSFERASE ISOFORM X1"/>
    <property type="match status" value="1"/>
</dbReference>
<organism evidence="6 9">
    <name type="scientific">Leptospira langatensis</name>
    <dbReference type="NCBI Taxonomy" id="2484983"/>
    <lineage>
        <taxon>Bacteria</taxon>
        <taxon>Pseudomonadati</taxon>
        <taxon>Spirochaetota</taxon>
        <taxon>Spirochaetia</taxon>
        <taxon>Leptospirales</taxon>
        <taxon>Leptospiraceae</taxon>
        <taxon>Leptospira</taxon>
    </lineage>
</organism>
<evidence type="ECO:0000313" key="6">
    <source>
        <dbReference type="EMBL" id="TGK01313.1"/>
    </source>
</evidence>
<dbReference type="AlphaFoldDB" id="A0A5F1ZXD3"/>
<comment type="pathway">
    <text evidence="4">Phospholipid metabolism.</text>
</comment>
<feature type="domain" description="Methyltransferase type 11" evidence="5">
    <location>
        <begin position="92"/>
        <end position="191"/>
    </location>
</feature>
<evidence type="ECO:0000256" key="1">
    <source>
        <dbReference type="ARBA" id="ARBA00005189"/>
    </source>
</evidence>
<dbReference type="Proteomes" id="UP000297273">
    <property type="component" value="Unassembled WGS sequence"/>
</dbReference>
<proteinExistence type="predicted"/>
<evidence type="ECO:0000259" key="5">
    <source>
        <dbReference type="Pfam" id="PF08241"/>
    </source>
</evidence>
<reference evidence="6 9" key="2">
    <citation type="journal article" date="2019" name="PLoS Negl. Trop. Dis.">
        <title>Revisiting the worldwide diversity of Leptospira species in the environment.</title>
        <authorList>
            <person name="Vincent A.T."/>
            <person name="Schiettekatte O."/>
            <person name="Bourhy P."/>
            <person name="Veyrier F.J."/>
            <person name="Picardeau M."/>
        </authorList>
    </citation>
    <scope>NUCLEOTIDE SEQUENCE [LARGE SCALE GENOMIC DNA]</scope>
    <source>
        <strain evidence="7">201702690</strain>
        <strain evidence="6 9">SSW18</strain>
    </source>
</reference>
<comment type="caution">
    <text evidence="6">The sequence shown here is derived from an EMBL/GenBank/DDBJ whole genome shotgun (WGS) entry which is preliminary data.</text>
</comment>
<keyword evidence="3 6" id="KW-0808">Transferase</keyword>
<evidence type="ECO:0000313" key="7">
    <source>
        <dbReference type="EMBL" id="TGL42235.1"/>
    </source>
</evidence>
<comment type="pathway">
    <text evidence="1">Lipid metabolism.</text>
</comment>
<accession>A0A5F1ZXD3</accession>
<dbReference type="InterPro" id="IPR029063">
    <property type="entry name" value="SAM-dependent_MTases_sf"/>
</dbReference>
<keyword evidence="2 6" id="KW-0489">Methyltransferase</keyword>
<dbReference type="GO" id="GO:0032259">
    <property type="term" value="P:methylation"/>
    <property type="evidence" value="ECO:0007669"/>
    <property type="project" value="UniProtKB-KW"/>
</dbReference>
<dbReference type="Gene3D" id="3.40.50.150">
    <property type="entry name" value="Vaccinia Virus protein VP39"/>
    <property type="match status" value="1"/>
</dbReference>
<gene>
    <name evidence="6" type="ORF">EHO57_10280</name>
    <name evidence="7" type="ORF">EHQ53_08590</name>
</gene>
<dbReference type="GO" id="GO:0008757">
    <property type="term" value="F:S-adenosylmethionine-dependent methyltransferase activity"/>
    <property type="evidence" value="ECO:0007669"/>
    <property type="project" value="InterPro"/>
</dbReference>
<name>A0A5F1ZXD3_9LEPT</name>